<keyword evidence="2" id="KW-1185">Reference proteome</keyword>
<dbReference type="SUPFAM" id="SSF51679">
    <property type="entry name" value="Bacterial luciferase-like"/>
    <property type="match status" value="1"/>
</dbReference>
<dbReference type="EMBL" id="BDUF01000109">
    <property type="protein sequence ID" value="GAX91754.1"/>
    <property type="molecule type" value="Genomic_DNA"/>
</dbReference>
<evidence type="ECO:0000313" key="1">
    <source>
        <dbReference type="EMBL" id="GAX91754.1"/>
    </source>
</evidence>
<dbReference type="PANTHER" id="PTHR30137:SF6">
    <property type="entry name" value="LUCIFERASE-LIKE MONOOXYGENASE"/>
    <property type="match status" value="1"/>
</dbReference>
<accession>A0A292YTJ6</accession>
<dbReference type="AlphaFoldDB" id="A0A292YTJ6"/>
<proteinExistence type="predicted"/>
<dbReference type="GO" id="GO:0016705">
    <property type="term" value="F:oxidoreductase activity, acting on paired donors, with incorporation or reduction of molecular oxygen"/>
    <property type="evidence" value="ECO:0007669"/>
    <property type="project" value="InterPro"/>
</dbReference>
<reference evidence="2" key="1">
    <citation type="submission" date="2017-07" db="EMBL/GenBank/DDBJ databases">
        <title>Draft genome sequence of Effusibacillus lacus strain skLN1.</title>
        <authorList>
            <person name="Watanabe M."/>
            <person name="Kojima H."/>
            <person name="Fukui M."/>
        </authorList>
    </citation>
    <scope>NUCLEOTIDE SEQUENCE [LARGE SCALE GENOMIC DNA]</scope>
    <source>
        <strain evidence="2">skLN1</strain>
    </source>
</reference>
<evidence type="ECO:0000313" key="2">
    <source>
        <dbReference type="Proteomes" id="UP000217785"/>
    </source>
</evidence>
<dbReference type="RefSeq" id="WP_096183851.1">
    <property type="nucleotide sequence ID" value="NZ_BDUF01000109.1"/>
</dbReference>
<dbReference type="PANTHER" id="PTHR30137">
    <property type="entry name" value="LUCIFERASE-LIKE MONOOXYGENASE"/>
    <property type="match status" value="1"/>
</dbReference>
<name>A0A292YTJ6_9BACL</name>
<dbReference type="InterPro" id="IPR036661">
    <property type="entry name" value="Luciferase-like_sf"/>
</dbReference>
<sequence length="190" mass="21237">MSKGIAVRNSTKRLSDIPLSVLDLAPIVVGGTPSNSFRNSLDLAQLAFASHFSPDNKLSALKLYRSSFRPSEVLDAPYAMVCVNVIAADNDEKARWLATSMEQQFLNLVRGRPGQLNPPVENMDELWTEYEKAAVKQQLRYTFTGGPETVKEQLESFLDATQADEIMINAQIFDHQARQRSYEIVSQIVS</sequence>
<dbReference type="Proteomes" id="UP000217785">
    <property type="component" value="Unassembled WGS sequence"/>
</dbReference>
<dbReference type="Gene3D" id="3.20.20.30">
    <property type="entry name" value="Luciferase-like domain"/>
    <property type="match status" value="1"/>
</dbReference>
<dbReference type="InterPro" id="IPR050766">
    <property type="entry name" value="Bact_Lucif_Oxidored"/>
</dbReference>
<dbReference type="GO" id="GO:0005829">
    <property type="term" value="C:cytosol"/>
    <property type="evidence" value="ECO:0007669"/>
    <property type="project" value="TreeGrafter"/>
</dbReference>
<protein>
    <submittedName>
        <fullName evidence="1">LLM class flavin-dependent oxidoreductase</fullName>
    </submittedName>
</protein>
<dbReference type="OrthoDB" id="9780518at2"/>
<comment type="caution">
    <text evidence="1">The sequence shown here is derived from an EMBL/GenBank/DDBJ whole genome shotgun (WGS) entry which is preliminary data.</text>
</comment>
<gene>
    <name evidence="1" type="ORF">EFBL_3445</name>
</gene>
<organism evidence="1 2">
    <name type="scientific">Effusibacillus lacus</name>
    <dbReference type="NCBI Taxonomy" id="1348429"/>
    <lineage>
        <taxon>Bacteria</taxon>
        <taxon>Bacillati</taxon>
        <taxon>Bacillota</taxon>
        <taxon>Bacilli</taxon>
        <taxon>Bacillales</taxon>
        <taxon>Alicyclobacillaceae</taxon>
        <taxon>Effusibacillus</taxon>
    </lineage>
</organism>